<keyword evidence="3" id="KW-1185">Reference proteome</keyword>
<dbReference type="PANTHER" id="PTHR45458">
    <property type="entry name" value="SHORT-CHAIN DEHYDROGENASE/REDUCTASE SDR"/>
    <property type="match status" value="1"/>
</dbReference>
<dbReference type="InterPro" id="IPR002347">
    <property type="entry name" value="SDR_fam"/>
</dbReference>
<keyword evidence="1" id="KW-0732">Signal</keyword>
<dbReference type="Proteomes" id="UP000320762">
    <property type="component" value="Unassembled WGS sequence"/>
</dbReference>
<dbReference type="EMBL" id="VDMD01000001">
    <property type="protein sequence ID" value="TRM70246.1"/>
    <property type="molecule type" value="Genomic_DNA"/>
</dbReference>
<comment type="caution">
    <text evidence="2">The sequence shown here is derived from an EMBL/GenBank/DDBJ whole genome shotgun (WGS) entry which is preliminary data.</text>
</comment>
<dbReference type="Pfam" id="PF00106">
    <property type="entry name" value="adh_short"/>
    <property type="match status" value="1"/>
</dbReference>
<dbReference type="InterPro" id="IPR036291">
    <property type="entry name" value="NAD(P)-bd_dom_sf"/>
</dbReference>
<protein>
    <recommendedName>
        <fullName evidence="4">NAD(P)-binding protein</fullName>
    </recommendedName>
</protein>
<gene>
    <name evidence="2" type="ORF">BD626DRAFT_391779</name>
</gene>
<evidence type="ECO:0000256" key="1">
    <source>
        <dbReference type="SAM" id="SignalP"/>
    </source>
</evidence>
<name>A0A550CZP6_9AGAR</name>
<dbReference type="PRINTS" id="PR00081">
    <property type="entry name" value="GDHRDH"/>
</dbReference>
<dbReference type="InterPro" id="IPR052184">
    <property type="entry name" value="SDR_enzymes"/>
</dbReference>
<evidence type="ECO:0000313" key="3">
    <source>
        <dbReference type="Proteomes" id="UP000320762"/>
    </source>
</evidence>
<accession>A0A550CZP6</accession>
<evidence type="ECO:0008006" key="4">
    <source>
        <dbReference type="Google" id="ProtNLM"/>
    </source>
</evidence>
<dbReference type="SUPFAM" id="SSF51735">
    <property type="entry name" value="NAD(P)-binding Rossmann-fold domains"/>
    <property type="match status" value="1"/>
</dbReference>
<feature type="signal peptide" evidence="1">
    <location>
        <begin position="1"/>
        <end position="16"/>
    </location>
</feature>
<organism evidence="2 3">
    <name type="scientific">Schizophyllum amplum</name>
    <dbReference type="NCBI Taxonomy" id="97359"/>
    <lineage>
        <taxon>Eukaryota</taxon>
        <taxon>Fungi</taxon>
        <taxon>Dikarya</taxon>
        <taxon>Basidiomycota</taxon>
        <taxon>Agaricomycotina</taxon>
        <taxon>Agaricomycetes</taxon>
        <taxon>Agaricomycetidae</taxon>
        <taxon>Agaricales</taxon>
        <taxon>Schizophyllaceae</taxon>
        <taxon>Schizophyllum</taxon>
    </lineage>
</organism>
<dbReference type="OrthoDB" id="7289984at2759"/>
<dbReference type="AlphaFoldDB" id="A0A550CZP6"/>
<sequence length="229" mass="24194">MPTVLVVGASRGLGLALVLELLSKPDCQVIATVRGTPPPALAISGARILELDMMDHASVAAAAAQLPPFDVLIANAAIGGDDRLLAASTARLSAYLEANVVGTHRVVRACLPRLREGKEKKIVLVSSLSGSLQTCVNKLRGFRGPYAVTKAAVNMLAVQYHNELNCEGKEGFIVVPIHPGWVSTDMGRITGDGGMPPADSARGIVNVVWGLQPEDSAKYLQWDGQVLPW</sequence>
<reference evidence="2 3" key="1">
    <citation type="journal article" date="2019" name="New Phytol.">
        <title>Comparative genomics reveals unique wood-decay strategies and fruiting body development in the Schizophyllaceae.</title>
        <authorList>
            <person name="Almasi E."/>
            <person name="Sahu N."/>
            <person name="Krizsan K."/>
            <person name="Balint B."/>
            <person name="Kovacs G.M."/>
            <person name="Kiss B."/>
            <person name="Cseklye J."/>
            <person name="Drula E."/>
            <person name="Henrissat B."/>
            <person name="Nagy I."/>
            <person name="Chovatia M."/>
            <person name="Adam C."/>
            <person name="LaButti K."/>
            <person name="Lipzen A."/>
            <person name="Riley R."/>
            <person name="Grigoriev I.V."/>
            <person name="Nagy L.G."/>
        </authorList>
    </citation>
    <scope>NUCLEOTIDE SEQUENCE [LARGE SCALE GENOMIC DNA]</scope>
    <source>
        <strain evidence="2 3">NL-1724</strain>
    </source>
</reference>
<dbReference type="GO" id="GO:0016616">
    <property type="term" value="F:oxidoreductase activity, acting on the CH-OH group of donors, NAD or NADP as acceptor"/>
    <property type="evidence" value="ECO:0007669"/>
    <property type="project" value="TreeGrafter"/>
</dbReference>
<feature type="chain" id="PRO_5022177489" description="NAD(P)-binding protein" evidence="1">
    <location>
        <begin position="17"/>
        <end position="229"/>
    </location>
</feature>
<evidence type="ECO:0000313" key="2">
    <source>
        <dbReference type="EMBL" id="TRM70246.1"/>
    </source>
</evidence>
<dbReference type="PANTHER" id="PTHR45458:SF1">
    <property type="entry name" value="SHORT CHAIN DEHYDROGENASE"/>
    <property type="match status" value="1"/>
</dbReference>
<dbReference type="Gene3D" id="3.40.50.720">
    <property type="entry name" value="NAD(P)-binding Rossmann-like Domain"/>
    <property type="match status" value="1"/>
</dbReference>
<proteinExistence type="predicted"/>